<evidence type="ECO:0000256" key="7">
    <source>
        <dbReference type="ARBA" id="ARBA00022801"/>
    </source>
</evidence>
<sequence length="382" mass="42568">MIPIRISPYFFIIAAVIGWLSTQDFALTLIWIGVIFFSVLFHEFGHAAAGLSFGQKVEIQLTGFGGVTYRSGKALSRMKEFLIVLAGPFFGTVLAFSAYMLLGLVDEKEQPSLYYLLSITAVANLFWTMINLLPTQPLDGGKLLAIPLEAFFGLKGLRISFFFSLIFSVAAGLFFFSINAFLAGVIFFILAFENFISYRNTSSMSDSDQNQELWEELKAAQDLVNRGEVDQAHVRFEDVAKRAGAGVIFVAATEAIASILRYKGKLDESYSMFQKVKEHLSLEHLKILQEVAFKTGHYEEALDAGSRIYRDTPDPNVALFNARSHAKLGDILPACGWLKSALLEGEPGMEKAISESVFDSIRRSPEFQEITRLIEKASKDER</sequence>
<evidence type="ECO:0000313" key="15">
    <source>
        <dbReference type="Proteomes" id="UP000220251"/>
    </source>
</evidence>
<accession>A0A0H5DS83</accession>
<keyword evidence="7" id="KW-0378">Hydrolase</keyword>
<dbReference type="EMBL" id="CWGJ01000026">
    <property type="protein sequence ID" value="CRX39153.1"/>
    <property type="molecule type" value="Genomic_DNA"/>
</dbReference>
<keyword evidence="10" id="KW-0482">Metalloprotease</keyword>
<feature type="domain" description="Peptidase M50" evidence="13">
    <location>
        <begin position="33"/>
        <end position="102"/>
    </location>
</feature>
<evidence type="ECO:0000256" key="11">
    <source>
        <dbReference type="ARBA" id="ARBA00023136"/>
    </source>
</evidence>
<dbReference type="GO" id="GO:0006508">
    <property type="term" value="P:proteolysis"/>
    <property type="evidence" value="ECO:0007669"/>
    <property type="project" value="UniProtKB-KW"/>
</dbReference>
<keyword evidence="5 12" id="KW-0812">Transmembrane</keyword>
<feature type="transmembrane region" description="Helical" evidence="12">
    <location>
        <begin position="161"/>
        <end position="192"/>
    </location>
</feature>
<dbReference type="Pfam" id="PF02163">
    <property type="entry name" value="Peptidase_M50"/>
    <property type="match status" value="1"/>
</dbReference>
<dbReference type="OrthoDB" id="166377at2"/>
<dbReference type="GO" id="GO:0008237">
    <property type="term" value="F:metallopeptidase activity"/>
    <property type="evidence" value="ECO:0007669"/>
    <property type="project" value="UniProtKB-KW"/>
</dbReference>
<evidence type="ECO:0000256" key="10">
    <source>
        <dbReference type="ARBA" id="ARBA00023049"/>
    </source>
</evidence>
<evidence type="ECO:0000256" key="2">
    <source>
        <dbReference type="ARBA" id="ARBA00004141"/>
    </source>
</evidence>
<feature type="transmembrane region" description="Helical" evidence="12">
    <location>
        <begin position="9"/>
        <end position="41"/>
    </location>
</feature>
<dbReference type="GO" id="GO:0046872">
    <property type="term" value="F:metal ion binding"/>
    <property type="evidence" value="ECO:0007669"/>
    <property type="project" value="UniProtKB-KW"/>
</dbReference>
<keyword evidence="4" id="KW-0645">Protease</keyword>
<keyword evidence="15" id="KW-1185">Reference proteome</keyword>
<feature type="transmembrane region" description="Helical" evidence="12">
    <location>
        <begin position="114"/>
        <end position="133"/>
    </location>
</feature>
<dbReference type="InterPro" id="IPR008915">
    <property type="entry name" value="Peptidase_M50"/>
</dbReference>
<evidence type="ECO:0000256" key="9">
    <source>
        <dbReference type="ARBA" id="ARBA00022989"/>
    </source>
</evidence>
<evidence type="ECO:0000256" key="8">
    <source>
        <dbReference type="ARBA" id="ARBA00022833"/>
    </source>
</evidence>
<dbReference type="GO" id="GO:0016020">
    <property type="term" value="C:membrane"/>
    <property type="evidence" value="ECO:0007669"/>
    <property type="project" value="UniProtKB-SubCell"/>
</dbReference>
<comment type="similarity">
    <text evidence="3">Belongs to the peptidase M50B family.</text>
</comment>
<feature type="transmembrane region" description="Helical" evidence="12">
    <location>
        <begin position="81"/>
        <end position="102"/>
    </location>
</feature>
<keyword evidence="11 12" id="KW-0472">Membrane</keyword>
<comment type="cofactor">
    <cofactor evidence="1">
        <name>Zn(2+)</name>
        <dbReference type="ChEBI" id="CHEBI:29105"/>
    </cofactor>
</comment>
<dbReference type="PANTHER" id="PTHR39188:SF3">
    <property type="entry name" value="STAGE IV SPORULATION PROTEIN FB"/>
    <property type="match status" value="1"/>
</dbReference>
<name>A0A0H5DS83_9BACT</name>
<evidence type="ECO:0000256" key="6">
    <source>
        <dbReference type="ARBA" id="ARBA00022723"/>
    </source>
</evidence>
<keyword evidence="6" id="KW-0479">Metal-binding</keyword>
<evidence type="ECO:0000256" key="3">
    <source>
        <dbReference type="ARBA" id="ARBA00007931"/>
    </source>
</evidence>
<keyword evidence="8" id="KW-0862">Zinc</keyword>
<keyword evidence="9 12" id="KW-1133">Transmembrane helix</keyword>
<evidence type="ECO:0000256" key="12">
    <source>
        <dbReference type="SAM" id="Phobius"/>
    </source>
</evidence>
<protein>
    <submittedName>
        <fullName evidence="14">Metallopeptidase</fullName>
    </submittedName>
</protein>
<organism evidence="14 15">
    <name type="scientific">Estrella lausannensis</name>
    <dbReference type="NCBI Taxonomy" id="483423"/>
    <lineage>
        <taxon>Bacteria</taxon>
        <taxon>Pseudomonadati</taxon>
        <taxon>Chlamydiota</taxon>
        <taxon>Chlamydiia</taxon>
        <taxon>Parachlamydiales</taxon>
        <taxon>Candidatus Criblamydiaceae</taxon>
        <taxon>Estrella</taxon>
    </lineage>
</organism>
<reference evidence="15" key="1">
    <citation type="submission" date="2015-06" db="EMBL/GenBank/DDBJ databases">
        <authorList>
            <person name="Bertelli C."/>
        </authorList>
    </citation>
    <scope>NUCLEOTIDE SEQUENCE [LARGE SCALE GENOMIC DNA]</scope>
    <source>
        <strain evidence="15">CRIB-30</strain>
    </source>
</reference>
<evidence type="ECO:0000256" key="5">
    <source>
        <dbReference type="ARBA" id="ARBA00022692"/>
    </source>
</evidence>
<evidence type="ECO:0000256" key="1">
    <source>
        <dbReference type="ARBA" id="ARBA00001947"/>
    </source>
</evidence>
<evidence type="ECO:0000259" key="13">
    <source>
        <dbReference type="Pfam" id="PF02163"/>
    </source>
</evidence>
<dbReference type="AlphaFoldDB" id="A0A0H5DS83"/>
<dbReference type="RefSeq" id="WP_098039020.1">
    <property type="nucleotide sequence ID" value="NZ_CWGJ01000026.1"/>
</dbReference>
<dbReference type="Proteomes" id="UP000220251">
    <property type="component" value="Unassembled WGS sequence"/>
</dbReference>
<dbReference type="PANTHER" id="PTHR39188">
    <property type="entry name" value="MEMBRANE-ASSOCIATED ZINC METALLOPROTEASE M50B"/>
    <property type="match status" value="1"/>
</dbReference>
<comment type="subcellular location">
    <subcellularLocation>
        <location evidence="2">Membrane</location>
        <topology evidence="2">Multi-pass membrane protein</topology>
    </subcellularLocation>
</comment>
<evidence type="ECO:0000313" key="14">
    <source>
        <dbReference type="EMBL" id="CRX39153.1"/>
    </source>
</evidence>
<gene>
    <name evidence="14" type="ORF">ELAC_1828</name>
</gene>
<evidence type="ECO:0000256" key="4">
    <source>
        <dbReference type="ARBA" id="ARBA00022670"/>
    </source>
</evidence>
<proteinExistence type="inferred from homology"/>